<dbReference type="Gene3D" id="1.20.1600.10">
    <property type="entry name" value="Outer membrane efflux proteins (OEP)"/>
    <property type="match status" value="1"/>
</dbReference>
<evidence type="ECO:0000256" key="2">
    <source>
        <dbReference type="SAM" id="Coils"/>
    </source>
</evidence>
<feature type="coiled-coil region" evidence="2">
    <location>
        <begin position="176"/>
        <end position="203"/>
    </location>
</feature>
<dbReference type="STRING" id="517418.Ctha_0417"/>
<dbReference type="SUPFAM" id="SSF56954">
    <property type="entry name" value="Outer membrane efflux proteins (OEP)"/>
    <property type="match status" value="1"/>
</dbReference>
<evidence type="ECO:0000313" key="3">
    <source>
        <dbReference type="EMBL" id="ACF12888.1"/>
    </source>
</evidence>
<sequence length="416" mass="46119">MHVMKHFFTSILTLFIAGSLFAQERIQLSADQAIELALKNNFSLKAEQAESEAVSARTLSVISPEKTELTFYKEKTPYELPGEAQEIKRLQIAQSFEFPLTTYFRAGAQHALSDAAAFRVIEQKTRVAAAVRKAYAEVLFSRSQAVLLRENLALLQDFAKKSARLAEVGETSPLEALRAKSELAKAENLLEEANAQNGAAENNLCTLLALPLGATLQLTDTLRCDFPVFQIAGLHEIAQSGRGALQSAKQEWLAESRTAQAAWSEVLPEIRLAYFWQSFSPALEPDRTFTGGEITLSLPVWFWFGDRGNIQEKAALSEAAKYAFEDAKRQLETEVRNAALHYTAAVSQLENARKTYLPFAQQAFHAAQKAFAAGSIGYLEFLDSKQAYYEAKLHELEKRLAAESALAELFQAIGKI</sequence>
<reference evidence="3 4" key="1">
    <citation type="submission" date="2008-06" db="EMBL/GenBank/DDBJ databases">
        <title>Complete sequence of Chloroherpeton thalassium ATCC 35110.</title>
        <authorList>
            <consortium name="US DOE Joint Genome Institute"/>
            <person name="Lucas S."/>
            <person name="Copeland A."/>
            <person name="Lapidus A."/>
            <person name="Glavina del Rio T."/>
            <person name="Dalin E."/>
            <person name="Tice H."/>
            <person name="Bruce D."/>
            <person name="Goodwin L."/>
            <person name="Pitluck S."/>
            <person name="Schmutz J."/>
            <person name="Larimer F."/>
            <person name="Land M."/>
            <person name="Hauser L."/>
            <person name="Kyrpides N."/>
            <person name="Mikhailova N."/>
            <person name="Liu Z."/>
            <person name="Li T."/>
            <person name="Zhao F."/>
            <person name="Overmann J."/>
            <person name="Bryant D.A."/>
            <person name="Richardson P."/>
        </authorList>
    </citation>
    <scope>NUCLEOTIDE SEQUENCE [LARGE SCALE GENOMIC DNA]</scope>
    <source>
        <strain evidence="4">ATCC 35110 / GB-78</strain>
    </source>
</reference>
<keyword evidence="2" id="KW-0175">Coiled coil</keyword>
<protein>
    <submittedName>
        <fullName evidence="3">Outer membrane efflux protein</fullName>
    </submittedName>
</protein>
<evidence type="ECO:0000313" key="4">
    <source>
        <dbReference type="Proteomes" id="UP000001208"/>
    </source>
</evidence>
<gene>
    <name evidence="3" type="ordered locus">Ctha_0417</name>
</gene>
<dbReference type="eggNOG" id="COG1538">
    <property type="taxonomic scope" value="Bacteria"/>
</dbReference>
<dbReference type="EMBL" id="CP001100">
    <property type="protein sequence ID" value="ACF12888.1"/>
    <property type="molecule type" value="Genomic_DNA"/>
</dbReference>
<dbReference type="Pfam" id="PF02321">
    <property type="entry name" value="OEP"/>
    <property type="match status" value="1"/>
</dbReference>
<comment type="similarity">
    <text evidence="1">Belongs to the outer membrane factor (OMF) (TC 1.B.17) family.</text>
</comment>
<dbReference type="Proteomes" id="UP000001208">
    <property type="component" value="Chromosome"/>
</dbReference>
<dbReference type="KEGG" id="cts:Ctha_0417"/>
<dbReference type="InterPro" id="IPR003423">
    <property type="entry name" value="OMP_efflux"/>
</dbReference>
<dbReference type="HOGENOM" id="CLU_650094_0_0_10"/>
<dbReference type="OrthoDB" id="1522622at2"/>
<dbReference type="PANTHER" id="PTHR30203">
    <property type="entry name" value="OUTER MEMBRANE CATION EFFLUX PROTEIN"/>
    <property type="match status" value="1"/>
</dbReference>
<proteinExistence type="inferred from homology"/>
<evidence type="ECO:0000256" key="1">
    <source>
        <dbReference type="ARBA" id="ARBA00007613"/>
    </source>
</evidence>
<dbReference type="InterPro" id="IPR010131">
    <property type="entry name" value="MdtP/NodT-like"/>
</dbReference>
<organism evidence="3 4">
    <name type="scientific">Chloroherpeton thalassium (strain ATCC 35110 / GB-78)</name>
    <dbReference type="NCBI Taxonomy" id="517418"/>
    <lineage>
        <taxon>Bacteria</taxon>
        <taxon>Pseudomonadati</taxon>
        <taxon>Chlorobiota</taxon>
        <taxon>Chlorobiia</taxon>
        <taxon>Chlorobiales</taxon>
        <taxon>Chloroherpetonaceae</taxon>
        <taxon>Chloroherpeton</taxon>
    </lineage>
</organism>
<keyword evidence="4" id="KW-1185">Reference proteome</keyword>
<name>B3QUI2_CHLT3</name>
<dbReference type="GO" id="GO:0015562">
    <property type="term" value="F:efflux transmembrane transporter activity"/>
    <property type="evidence" value="ECO:0007669"/>
    <property type="project" value="InterPro"/>
</dbReference>
<accession>B3QUI2</accession>
<dbReference type="PANTHER" id="PTHR30203:SF24">
    <property type="entry name" value="BLR4935 PROTEIN"/>
    <property type="match status" value="1"/>
</dbReference>
<dbReference type="AlphaFoldDB" id="B3QUI2"/>